<dbReference type="GO" id="GO:0016757">
    <property type="term" value="F:glycosyltransferase activity"/>
    <property type="evidence" value="ECO:0007669"/>
    <property type="project" value="InterPro"/>
</dbReference>
<evidence type="ECO:0000313" key="5">
    <source>
        <dbReference type="Proteomes" id="UP000070383"/>
    </source>
</evidence>
<evidence type="ECO:0000259" key="3">
    <source>
        <dbReference type="Pfam" id="PF13439"/>
    </source>
</evidence>
<dbReference type="EMBL" id="LRPM01000057">
    <property type="protein sequence ID" value="KWZ77283.1"/>
    <property type="molecule type" value="Genomic_DNA"/>
</dbReference>
<dbReference type="InterPro" id="IPR001296">
    <property type="entry name" value="Glyco_trans_1"/>
</dbReference>
<proteinExistence type="predicted"/>
<sequence length="339" mass="38967">MSIKVLIYSKDYDLVKESGVGKAIDHQISALKKVGCDFTLDENDDYDLVHINTVFPKSVSFAKKAHKKGKKVIYHGHSTMEDFRNSFIFSNQLAPLFKKWLIHAYKQGDLILTPSEYSKNILEGYKLGKKIEVVSNGIDLDFWKKKACDRKIFYEKYKLDDKKKSIISVGLPIKRKGIDDFIKLAQSLPQYEFVWFGKLDRALMSLNIKRLIDEAPSNLKFPGYVNSEDLRLAYSGSDLYLFPTHEETEGIVLLEALATRADIIIRDIEIFEKDYEDGVNIYKAKNLDDFREKIIGLCEGKLKSLSDLAYAKAEDKSIINTGKRLVEIYERVINNEIYS</sequence>
<evidence type="ECO:0000256" key="1">
    <source>
        <dbReference type="ARBA" id="ARBA00022679"/>
    </source>
</evidence>
<comment type="caution">
    <text evidence="4">The sequence shown here is derived from an EMBL/GenBank/DDBJ whole genome shotgun (WGS) entry which is preliminary data.</text>
</comment>
<keyword evidence="1 4" id="KW-0808">Transferase</keyword>
<dbReference type="InterPro" id="IPR028098">
    <property type="entry name" value="Glyco_trans_4-like_N"/>
</dbReference>
<evidence type="ECO:0000313" key="4">
    <source>
        <dbReference type="EMBL" id="KWZ77283.1"/>
    </source>
</evidence>
<dbReference type="Proteomes" id="UP000070383">
    <property type="component" value="Unassembled WGS sequence"/>
</dbReference>
<dbReference type="STRING" id="33036.HMPREF3200_01527"/>
<dbReference type="PANTHER" id="PTHR46401:SF2">
    <property type="entry name" value="GLYCOSYLTRANSFERASE WBBK-RELATED"/>
    <property type="match status" value="1"/>
</dbReference>
<protein>
    <submittedName>
        <fullName evidence="4">Glycosyltransferase, group 1 family protein</fullName>
    </submittedName>
</protein>
<dbReference type="CDD" id="cd03801">
    <property type="entry name" value="GT4_PimA-like"/>
    <property type="match status" value="1"/>
</dbReference>
<feature type="domain" description="Glycosyl transferase family 1" evidence="2">
    <location>
        <begin position="151"/>
        <end position="310"/>
    </location>
</feature>
<accession>A0A133KCJ2</accession>
<evidence type="ECO:0000259" key="2">
    <source>
        <dbReference type="Pfam" id="PF00534"/>
    </source>
</evidence>
<dbReference type="Pfam" id="PF13439">
    <property type="entry name" value="Glyco_transf_4"/>
    <property type="match status" value="1"/>
</dbReference>
<reference evidence="5" key="1">
    <citation type="submission" date="2016-01" db="EMBL/GenBank/DDBJ databases">
        <authorList>
            <person name="Mitreva M."/>
            <person name="Pepin K.H."/>
            <person name="Mihindukulasuriya K.A."/>
            <person name="Fulton R."/>
            <person name="Fronick C."/>
            <person name="O'Laughlin M."/>
            <person name="Miner T."/>
            <person name="Herter B."/>
            <person name="Rosa B.A."/>
            <person name="Cordes M."/>
            <person name="Tomlinson C."/>
            <person name="Wollam A."/>
            <person name="Palsikar V.B."/>
            <person name="Mardis E.R."/>
            <person name="Wilson R.K."/>
        </authorList>
    </citation>
    <scope>NUCLEOTIDE SEQUENCE [LARGE SCALE GENOMIC DNA]</scope>
    <source>
        <strain evidence="5">MJR8151</strain>
    </source>
</reference>
<name>A0A133KCJ2_9FIRM</name>
<gene>
    <name evidence="4" type="ORF">HMPREF3200_01527</name>
</gene>
<dbReference type="PATRIC" id="fig|33036.3.peg.1512"/>
<dbReference type="Gene3D" id="3.40.50.2000">
    <property type="entry name" value="Glycogen Phosphorylase B"/>
    <property type="match status" value="2"/>
</dbReference>
<feature type="domain" description="Glycosyltransferase subfamily 4-like N-terminal" evidence="3">
    <location>
        <begin position="42"/>
        <end position="141"/>
    </location>
</feature>
<organism evidence="4 5">
    <name type="scientific">Anaerococcus tetradius</name>
    <dbReference type="NCBI Taxonomy" id="33036"/>
    <lineage>
        <taxon>Bacteria</taxon>
        <taxon>Bacillati</taxon>
        <taxon>Bacillota</taxon>
        <taxon>Tissierellia</taxon>
        <taxon>Tissierellales</taxon>
        <taxon>Peptoniphilaceae</taxon>
        <taxon>Anaerococcus</taxon>
    </lineage>
</organism>
<dbReference type="GO" id="GO:0009103">
    <property type="term" value="P:lipopolysaccharide biosynthetic process"/>
    <property type="evidence" value="ECO:0007669"/>
    <property type="project" value="TreeGrafter"/>
</dbReference>
<dbReference type="SUPFAM" id="SSF53756">
    <property type="entry name" value="UDP-Glycosyltransferase/glycogen phosphorylase"/>
    <property type="match status" value="1"/>
</dbReference>
<keyword evidence="5" id="KW-1185">Reference proteome</keyword>
<dbReference type="Pfam" id="PF00534">
    <property type="entry name" value="Glycos_transf_1"/>
    <property type="match status" value="1"/>
</dbReference>
<dbReference type="AlphaFoldDB" id="A0A133KCJ2"/>
<dbReference type="PANTHER" id="PTHR46401">
    <property type="entry name" value="GLYCOSYLTRANSFERASE WBBK-RELATED"/>
    <property type="match status" value="1"/>
</dbReference>